<reference evidence="7 8" key="1">
    <citation type="submission" date="2023-08" db="EMBL/GenBank/DDBJ databases">
        <title>Genome sequencing of plant associated microbes to promote plant fitness in Sorghum bicolor and Oryza sativa.</title>
        <authorList>
            <person name="Coleman-Derr D."/>
        </authorList>
    </citation>
    <scope>NUCLEOTIDE SEQUENCE [LARGE SCALE GENOMIC DNA]</scope>
    <source>
        <strain evidence="7 8">SLBN-33</strain>
    </source>
</reference>
<dbReference type="RefSeq" id="WP_310032814.1">
    <property type="nucleotide sequence ID" value="NZ_JAVIZN010000002.1"/>
</dbReference>
<evidence type="ECO:0000256" key="2">
    <source>
        <dbReference type="ARBA" id="ARBA00023136"/>
    </source>
</evidence>
<dbReference type="Proteomes" id="UP001245184">
    <property type="component" value="Unassembled WGS sequence"/>
</dbReference>
<evidence type="ECO:0000259" key="6">
    <source>
        <dbReference type="PROSITE" id="PS51123"/>
    </source>
</evidence>
<evidence type="ECO:0000256" key="3">
    <source>
        <dbReference type="ARBA" id="ARBA00023237"/>
    </source>
</evidence>
<dbReference type="PROSITE" id="PS51257">
    <property type="entry name" value="PROKAR_LIPOPROTEIN"/>
    <property type="match status" value="1"/>
</dbReference>
<evidence type="ECO:0000313" key="8">
    <source>
        <dbReference type="Proteomes" id="UP001245184"/>
    </source>
</evidence>
<evidence type="ECO:0000256" key="4">
    <source>
        <dbReference type="PROSITE-ProRule" id="PRU00473"/>
    </source>
</evidence>
<evidence type="ECO:0000256" key="5">
    <source>
        <dbReference type="SAM" id="SignalP"/>
    </source>
</evidence>
<dbReference type="PANTHER" id="PTHR30329:SF21">
    <property type="entry name" value="LIPOPROTEIN YIAD-RELATED"/>
    <property type="match status" value="1"/>
</dbReference>
<keyword evidence="2 4" id="KW-0472">Membrane</keyword>
<dbReference type="InterPro" id="IPR006664">
    <property type="entry name" value="OMP_bac"/>
</dbReference>
<feature type="signal peptide" evidence="5">
    <location>
        <begin position="1"/>
        <end position="22"/>
    </location>
</feature>
<dbReference type="PROSITE" id="PS51123">
    <property type="entry name" value="OMPA_2"/>
    <property type="match status" value="1"/>
</dbReference>
<evidence type="ECO:0000256" key="1">
    <source>
        <dbReference type="ARBA" id="ARBA00004442"/>
    </source>
</evidence>
<comment type="caution">
    <text evidence="7">The sequence shown here is derived from an EMBL/GenBank/DDBJ whole genome shotgun (WGS) entry which is preliminary data.</text>
</comment>
<organism evidence="7 8">
    <name type="scientific">Paraburkholderia graminis</name>
    <dbReference type="NCBI Taxonomy" id="60548"/>
    <lineage>
        <taxon>Bacteria</taxon>
        <taxon>Pseudomonadati</taxon>
        <taxon>Pseudomonadota</taxon>
        <taxon>Betaproteobacteria</taxon>
        <taxon>Burkholderiales</taxon>
        <taxon>Burkholderiaceae</taxon>
        <taxon>Paraburkholderia</taxon>
    </lineage>
</organism>
<evidence type="ECO:0000313" key="7">
    <source>
        <dbReference type="EMBL" id="MDR6204977.1"/>
    </source>
</evidence>
<dbReference type="Pfam" id="PF00691">
    <property type="entry name" value="OmpA"/>
    <property type="match status" value="1"/>
</dbReference>
<dbReference type="PANTHER" id="PTHR30329">
    <property type="entry name" value="STATOR ELEMENT OF FLAGELLAR MOTOR COMPLEX"/>
    <property type="match status" value="1"/>
</dbReference>
<sequence>MNRLFFASLFSSAVLVITGCTAASGPTFNAYSVDSNNGVRTYRAECHGLFESASTCMDVAKRICGDKGVQPIDKIDRVRAADDNRSDPRILLFKCGQEAGNNAAADTGAVAAQAPTLESFALESDALFPFGKSAADTMLPSAKAQLDEITARIRKHEQVSAIEVVGHTDRLGPESLNGPLSLARANTVRDYLIAHGLDGSIIQAKGVGASQPRTNCADREGRALIACLQPDRYVSITVQGRK</sequence>
<comment type="subcellular location">
    <subcellularLocation>
        <location evidence="1">Cell outer membrane</location>
    </subcellularLocation>
</comment>
<accession>A0ABD5CID5</accession>
<proteinExistence type="predicted"/>
<name>A0ABD5CID5_9BURK</name>
<dbReference type="InterPro" id="IPR036737">
    <property type="entry name" value="OmpA-like_sf"/>
</dbReference>
<dbReference type="SUPFAM" id="SSF103088">
    <property type="entry name" value="OmpA-like"/>
    <property type="match status" value="1"/>
</dbReference>
<dbReference type="InterPro" id="IPR006665">
    <property type="entry name" value="OmpA-like"/>
</dbReference>
<dbReference type="PRINTS" id="PR01021">
    <property type="entry name" value="OMPADOMAIN"/>
</dbReference>
<dbReference type="EMBL" id="JAVIZN010000002">
    <property type="protein sequence ID" value="MDR6204977.1"/>
    <property type="molecule type" value="Genomic_DNA"/>
</dbReference>
<protein>
    <submittedName>
        <fullName evidence="7">OOP family OmpA-OmpF porin</fullName>
    </submittedName>
</protein>
<dbReference type="Gene3D" id="3.30.1330.60">
    <property type="entry name" value="OmpA-like domain"/>
    <property type="match status" value="1"/>
</dbReference>
<dbReference type="InterPro" id="IPR050330">
    <property type="entry name" value="Bact_OuterMem_StrucFunc"/>
</dbReference>
<keyword evidence="3" id="KW-0998">Cell outer membrane</keyword>
<feature type="chain" id="PRO_5044772116" evidence="5">
    <location>
        <begin position="23"/>
        <end position="242"/>
    </location>
</feature>
<keyword evidence="5" id="KW-0732">Signal</keyword>
<dbReference type="AlphaFoldDB" id="A0ABD5CID5"/>
<gene>
    <name evidence="7" type="ORF">QF025_003697</name>
</gene>
<feature type="domain" description="OmpA-like" evidence="6">
    <location>
        <begin position="115"/>
        <end position="242"/>
    </location>
</feature>
<dbReference type="GO" id="GO:0009279">
    <property type="term" value="C:cell outer membrane"/>
    <property type="evidence" value="ECO:0007669"/>
    <property type="project" value="UniProtKB-SubCell"/>
</dbReference>
<dbReference type="CDD" id="cd07185">
    <property type="entry name" value="OmpA_C-like"/>
    <property type="match status" value="1"/>
</dbReference>